<sequence length="468" mass="54174">MESVIKYCHDRKYNLDNITLNRVQACIDKYCNELVETYLNDVLDSKNKESKFIVKHDILGDIVMLDVSFEFSPNQLELISTTLLSSSIDINEVHLKYFTLELIDEIMSGQINGELKKHTIRTYNKIFNSHPIRNEVLINDSDYRFLIKPLEWTSKEEPMTEQIVMLDIEVEAVNIEHARSLAFNHTLNVNSYLSVLLDVGFDMVSSEFRIFTTKHGNEFNLNRYRTGFIDYELGLIVKDNHYGLKSVLDLEHVNSFQSGKVAMNFAMPKSDGGYEFLGSTIYDTTSNNEFLDDVFSAHKIKQKKSKHKPQYFPISSEPHYPDNEISIPTDIRKYFSGISKLGSNYRAAFNSCCRMYNISITSGGNLATLDKSYKVCAIEALSKVEGISFSQFLEKYSIEGFDKKLSDYFYTVRSSHFHAGKFAFDEFNFNMQREISFSFKEKTSDYINFDNYIRIAIVNWIKSNILEK</sequence>
<accession>A0A9X4J406</accession>
<name>A0A9X4J406_9VIBR</name>
<proteinExistence type="predicted"/>
<dbReference type="Proteomes" id="UP001140973">
    <property type="component" value="Unassembled WGS sequence"/>
</dbReference>
<protein>
    <submittedName>
        <fullName evidence="1">Uncharacterized protein</fullName>
    </submittedName>
</protein>
<dbReference type="EMBL" id="JAKNAP010000023">
    <property type="protein sequence ID" value="MDE1357351.1"/>
    <property type="molecule type" value="Genomic_DNA"/>
</dbReference>
<reference evidence="1" key="1">
    <citation type="submission" date="2022-02" db="EMBL/GenBank/DDBJ databases">
        <title>Emergence and expansion in Europe of a Vibrio aestuarianus clonal complex pathogenic for oysters.</title>
        <authorList>
            <person name="Mesnil A."/>
            <person name="Travers M.-A."/>
        </authorList>
    </citation>
    <scope>NUCLEOTIDE SEQUENCE</scope>
    <source>
        <strain evidence="1">151-ITT-15-cp-1</strain>
    </source>
</reference>
<gene>
    <name evidence="1" type="ORF">L9W73_08555</name>
</gene>
<organism evidence="1 2">
    <name type="scientific">Vibrio aestuarianus</name>
    <dbReference type="NCBI Taxonomy" id="28171"/>
    <lineage>
        <taxon>Bacteria</taxon>
        <taxon>Pseudomonadati</taxon>
        <taxon>Pseudomonadota</taxon>
        <taxon>Gammaproteobacteria</taxon>
        <taxon>Vibrionales</taxon>
        <taxon>Vibrionaceae</taxon>
        <taxon>Vibrio</taxon>
    </lineage>
</organism>
<evidence type="ECO:0000313" key="1">
    <source>
        <dbReference type="EMBL" id="MDE1357351.1"/>
    </source>
</evidence>
<evidence type="ECO:0000313" key="2">
    <source>
        <dbReference type="Proteomes" id="UP001140973"/>
    </source>
</evidence>
<dbReference type="RefSeq" id="WP_274674004.1">
    <property type="nucleotide sequence ID" value="NZ_JAKNAP010000023.1"/>
</dbReference>
<comment type="caution">
    <text evidence="1">The sequence shown here is derived from an EMBL/GenBank/DDBJ whole genome shotgun (WGS) entry which is preliminary data.</text>
</comment>
<dbReference type="AlphaFoldDB" id="A0A9X4J406"/>